<name>A0AAJ0CP66_9HYPO</name>
<dbReference type="AlphaFoldDB" id="A0AAJ0CP66"/>
<comment type="caution">
    <text evidence="1">The sequence shown here is derived from an EMBL/GenBank/DDBJ whole genome shotgun (WGS) entry which is preliminary data.</text>
</comment>
<organism evidence="1 2">
    <name type="scientific">Conoideocrella luteorostrata</name>
    <dbReference type="NCBI Taxonomy" id="1105319"/>
    <lineage>
        <taxon>Eukaryota</taxon>
        <taxon>Fungi</taxon>
        <taxon>Dikarya</taxon>
        <taxon>Ascomycota</taxon>
        <taxon>Pezizomycotina</taxon>
        <taxon>Sordariomycetes</taxon>
        <taxon>Hypocreomycetidae</taxon>
        <taxon>Hypocreales</taxon>
        <taxon>Clavicipitaceae</taxon>
        <taxon>Conoideocrella</taxon>
    </lineage>
</organism>
<evidence type="ECO:0000313" key="1">
    <source>
        <dbReference type="EMBL" id="KAK2598947.1"/>
    </source>
</evidence>
<evidence type="ECO:0000313" key="2">
    <source>
        <dbReference type="Proteomes" id="UP001251528"/>
    </source>
</evidence>
<dbReference type="EMBL" id="JASWJB010000095">
    <property type="protein sequence ID" value="KAK2598947.1"/>
    <property type="molecule type" value="Genomic_DNA"/>
</dbReference>
<gene>
    <name evidence="1" type="ORF">QQS21_005625</name>
</gene>
<proteinExistence type="predicted"/>
<accession>A0AAJ0CP66</accession>
<dbReference type="Proteomes" id="UP001251528">
    <property type="component" value="Unassembled WGS sequence"/>
</dbReference>
<keyword evidence="2" id="KW-1185">Reference proteome</keyword>
<reference evidence="1" key="1">
    <citation type="submission" date="2023-06" db="EMBL/GenBank/DDBJ databases">
        <title>Conoideocrella luteorostrata (Hypocreales: Clavicipitaceae), a potential biocontrol fungus for elongate hemlock scale in United States Christmas tree production areas.</title>
        <authorList>
            <person name="Barrett H."/>
            <person name="Lovett B."/>
            <person name="Macias A.M."/>
            <person name="Stajich J.E."/>
            <person name="Kasson M.T."/>
        </authorList>
    </citation>
    <scope>NUCLEOTIDE SEQUENCE</scope>
    <source>
        <strain evidence="1">ARSEF 14590</strain>
    </source>
</reference>
<sequence>MTGNAFEIAMTGNAFEVDMSTLKAMGTDIKSTPEYVPLKHAPVLINAHQCSSVLAGSAPNCKPKSAPRGTWADLQKGMGLWWW</sequence>
<protein>
    <submittedName>
        <fullName evidence="1">Uncharacterized protein</fullName>
    </submittedName>
</protein>